<evidence type="ECO:0000313" key="3">
    <source>
        <dbReference type="Proteomes" id="UP000059074"/>
    </source>
</evidence>
<organism evidence="2 3">
    <name type="scientific">Hyphomicrobium sulfonivorans</name>
    <dbReference type="NCBI Taxonomy" id="121290"/>
    <lineage>
        <taxon>Bacteria</taxon>
        <taxon>Pseudomonadati</taxon>
        <taxon>Pseudomonadota</taxon>
        <taxon>Alphaproteobacteria</taxon>
        <taxon>Hyphomicrobiales</taxon>
        <taxon>Hyphomicrobiaceae</taxon>
        <taxon>Hyphomicrobium</taxon>
    </lineage>
</organism>
<dbReference type="EMBL" id="LMTR01000027">
    <property type="protein sequence ID" value="KWT71097.1"/>
    <property type="molecule type" value="Genomic_DNA"/>
</dbReference>
<evidence type="ECO:0000313" key="2">
    <source>
        <dbReference type="EMBL" id="KWT71097.1"/>
    </source>
</evidence>
<name>A0A120CXJ7_HYPSL</name>
<dbReference type="OrthoDB" id="7159482at2"/>
<dbReference type="PATRIC" id="fig|121290.4.peg.1238"/>
<proteinExistence type="predicted"/>
<feature type="compositionally biased region" description="Polar residues" evidence="1">
    <location>
        <begin position="22"/>
        <end position="32"/>
    </location>
</feature>
<dbReference type="RefSeq" id="WP_068459768.1">
    <property type="nucleotide sequence ID" value="NZ_JAEFBX010000001.1"/>
</dbReference>
<accession>A0A120CXJ7</accession>
<dbReference type="AlphaFoldDB" id="A0A120CXJ7"/>
<sequence>MSDSEPIVFSPPRAGSARGPQGASQSTDAQRHTVFTRQELTAILDVYGRKVASGEWRDYAIDLGRDMAVFSVFRRSSEVPIYRIEKNPKLARKQGAYSVIAATGLILKRGHELKRVLAVLESKPRLVIA</sequence>
<evidence type="ECO:0000256" key="1">
    <source>
        <dbReference type="SAM" id="MobiDB-lite"/>
    </source>
</evidence>
<reference evidence="2 3" key="1">
    <citation type="submission" date="2015-10" db="EMBL/GenBank/DDBJ databases">
        <title>Transcriptomic analysis of a linuron degrading triple-species bacterial consortium.</title>
        <authorList>
            <person name="Albers P."/>
        </authorList>
    </citation>
    <scope>NUCLEOTIDE SEQUENCE [LARGE SCALE GENOMIC DNA]</scope>
    <source>
        <strain evidence="2 3">WDL6</strain>
    </source>
</reference>
<dbReference type="InterPro" id="IPR021252">
    <property type="entry name" value="DUF2794"/>
</dbReference>
<gene>
    <name evidence="2" type="ORF">APY04_0759</name>
</gene>
<feature type="region of interest" description="Disordered" evidence="1">
    <location>
        <begin position="1"/>
        <end position="32"/>
    </location>
</feature>
<evidence type="ECO:0008006" key="4">
    <source>
        <dbReference type="Google" id="ProtNLM"/>
    </source>
</evidence>
<dbReference type="Pfam" id="PF10984">
    <property type="entry name" value="DUF2794"/>
    <property type="match status" value="1"/>
</dbReference>
<dbReference type="Proteomes" id="UP000059074">
    <property type="component" value="Unassembled WGS sequence"/>
</dbReference>
<dbReference type="STRING" id="121290.APY04_0759"/>
<protein>
    <recommendedName>
        <fullName evidence="4">DUF2794 domain-containing protein</fullName>
    </recommendedName>
</protein>
<keyword evidence="3" id="KW-1185">Reference proteome</keyword>
<comment type="caution">
    <text evidence="2">The sequence shown here is derived from an EMBL/GenBank/DDBJ whole genome shotgun (WGS) entry which is preliminary data.</text>
</comment>